<dbReference type="HOGENOM" id="CLU_467728_0_0_1"/>
<evidence type="ECO:0000313" key="1">
    <source>
        <dbReference type="EMBL" id="KIJ92653.1"/>
    </source>
</evidence>
<evidence type="ECO:0008006" key="3">
    <source>
        <dbReference type="Google" id="ProtNLM"/>
    </source>
</evidence>
<protein>
    <recommendedName>
        <fullName evidence="3">F-box domain-containing protein</fullName>
    </recommendedName>
</protein>
<dbReference type="EMBL" id="KN838894">
    <property type="protein sequence ID" value="KIJ92653.1"/>
    <property type="molecule type" value="Genomic_DNA"/>
</dbReference>
<reference evidence="2" key="2">
    <citation type="submission" date="2015-01" db="EMBL/GenBank/DDBJ databases">
        <title>Evolutionary Origins and Diversification of the Mycorrhizal Mutualists.</title>
        <authorList>
            <consortium name="DOE Joint Genome Institute"/>
            <consortium name="Mycorrhizal Genomics Consortium"/>
            <person name="Kohler A."/>
            <person name="Kuo A."/>
            <person name="Nagy L.G."/>
            <person name="Floudas D."/>
            <person name="Copeland A."/>
            <person name="Barry K.W."/>
            <person name="Cichocki N."/>
            <person name="Veneault-Fourrey C."/>
            <person name="LaButti K."/>
            <person name="Lindquist E.A."/>
            <person name="Lipzen A."/>
            <person name="Lundell T."/>
            <person name="Morin E."/>
            <person name="Murat C."/>
            <person name="Riley R."/>
            <person name="Ohm R."/>
            <person name="Sun H."/>
            <person name="Tunlid A."/>
            <person name="Henrissat B."/>
            <person name="Grigoriev I.V."/>
            <person name="Hibbett D.S."/>
            <person name="Martin F."/>
        </authorList>
    </citation>
    <scope>NUCLEOTIDE SEQUENCE [LARGE SCALE GENOMIC DNA]</scope>
    <source>
        <strain evidence="2">LaAM-08-1</strain>
    </source>
</reference>
<dbReference type="Gene3D" id="1.20.1280.50">
    <property type="match status" value="1"/>
</dbReference>
<sequence length="637" mass="72499">MSASCSGGDYSLSDVDSEEPLTRLPTALRPLLKTNHRPTTQQISHITSVELKVFNDFLNVGEQINEYEEMIEDLLVLQKKQRRLLTKCKGLRSLLRCLPDELLSRIFIECIPTQGATVSLETSVYEAPMLLCHVCSRWRSVAISTPQLWNRLVATISLAPLPHSSHSRRLISLVQEWFQRAKTLPLFLRFASHLNYFQCSPDDPIVEEADVPHDLLCALSSRLTCLDLALGWTPKYLELLSHKSEDLPFPLLESLILRGTSYYQDKTLSTWGHDGEKPLTAFQDAKRLRRVAMHYPIFGNNLRNVLFPWKQLTHFIVSERIQHGVLEDLLRRCTFLQQCVLHLTATPISVPAREVKTVHYHLIDLTISMDNFLNPSILRNFELPALKSLRLGPLIIAEEHWEERVHLVPHFSNIQRLSFMAGLDRRKTLRCARIVELLRYAENVEGLELCPGIWYPDILEALTVTTPAPTPAISPTSESAPTPTPTPIAPATLPPLLPKLRFFSIDLGVKPEGVQALWESIEGNPRDRYPRRFSPQALGKMIQSRWAPFGGGIRVEEGRGSTRLEKLHVYLTKEDKYISDKIQDVLAECVDDGLIFEERRVQSWMHWSTRLNLDDLDDSAVHWGGGLSVLVRKSGYS</sequence>
<keyword evidence="2" id="KW-1185">Reference proteome</keyword>
<gene>
    <name evidence="1" type="ORF">K443DRAFT_135227</name>
</gene>
<name>A0A0C9WVD4_9AGAR</name>
<dbReference type="AlphaFoldDB" id="A0A0C9WVD4"/>
<dbReference type="OrthoDB" id="2269034at2759"/>
<organism evidence="1 2">
    <name type="scientific">Laccaria amethystina LaAM-08-1</name>
    <dbReference type="NCBI Taxonomy" id="1095629"/>
    <lineage>
        <taxon>Eukaryota</taxon>
        <taxon>Fungi</taxon>
        <taxon>Dikarya</taxon>
        <taxon>Basidiomycota</taxon>
        <taxon>Agaricomycotina</taxon>
        <taxon>Agaricomycetes</taxon>
        <taxon>Agaricomycetidae</taxon>
        <taxon>Agaricales</taxon>
        <taxon>Agaricineae</taxon>
        <taxon>Hydnangiaceae</taxon>
        <taxon>Laccaria</taxon>
    </lineage>
</organism>
<evidence type="ECO:0000313" key="2">
    <source>
        <dbReference type="Proteomes" id="UP000054477"/>
    </source>
</evidence>
<proteinExistence type="predicted"/>
<accession>A0A0C9WVD4</accession>
<dbReference type="Proteomes" id="UP000054477">
    <property type="component" value="Unassembled WGS sequence"/>
</dbReference>
<dbReference type="STRING" id="1095629.A0A0C9WVD4"/>
<reference evidence="1 2" key="1">
    <citation type="submission" date="2014-04" db="EMBL/GenBank/DDBJ databases">
        <authorList>
            <consortium name="DOE Joint Genome Institute"/>
            <person name="Kuo A."/>
            <person name="Kohler A."/>
            <person name="Nagy L.G."/>
            <person name="Floudas D."/>
            <person name="Copeland A."/>
            <person name="Barry K.W."/>
            <person name="Cichocki N."/>
            <person name="Veneault-Fourrey C."/>
            <person name="LaButti K."/>
            <person name="Lindquist E.A."/>
            <person name="Lipzen A."/>
            <person name="Lundell T."/>
            <person name="Morin E."/>
            <person name="Murat C."/>
            <person name="Sun H."/>
            <person name="Tunlid A."/>
            <person name="Henrissat B."/>
            <person name="Grigoriev I.V."/>
            <person name="Hibbett D.S."/>
            <person name="Martin F."/>
            <person name="Nordberg H.P."/>
            <person name="Cantor M.N."/>
            <person name="Hua S.X."/>
        </authorList>
    </citation>
    <scope>NUCLEOTIDE SEQUENCE [LARGE SCALE GENOMIC DNA]</scope>
    <source>
        <strain evidence="1 2">LaAM-08-1</strain>
    </source>
</reference>